<keyword evidence="3" id="KW-0479">Metal-binding</keyword>
<evidence type="ECO:0000313" key="6">
    <source>
        <dbReference type="Proteomes" id="UP000190057"/>
    </source>
</evidence>
<dbReference type="PANTHER" id="PTHR13778:SF47">
    <property type="entry name" value="LIPOPOLYSACCHARIDE 1,3-GALACTOSYLTRANSFERASE"/>
    <property type="match status" value="1"/>
</dbReference>
<reference evidence="5 6" key="1">
    <citation type="submission" date="2017-09" db="EMBL/GenBank/DDBJ databases">
        <title>Complete circularized genomes of four mosquito-derived Elizabethkingia anophelis isolates.</title>
        <authorList>
            <person name="Nicholson A.C."/>
            <person name="Xu J."/>
        </authorList>
    </citation>
    <scope>NUCLEOTIDE SEQUENCE [LARGE SCALE GENOMIC DNA]</scope>
    <source>
        <strain evidence="5 6">R26</strain>
    </source>
</reference>
<evidence type="ECO:0000256" key="4">
    <source>
        <dbReference type="SAM" id="Phobius"/>
    </source>
</evidence>
<sequence length="310" mass="36371">MDSKFSYTPLVLAFTPNYIIPAATCLYSILKHSPNSEKFHVICLLTEDISSKMKEELQRLGGCRIQYSFINLTGKLQDIYVDERYTVAASYRLLLPDLLPEYSKVLYIDCDVVVRNDLAKLYKETELGDNYLAGVYEATLDFQIPYLESIGCTPGKYINSGFLVMNLSQLRQDNMIPKFLEAAKKEGLQFPDQDVLNQLCRGRILGLPPYYNSIRTFFLPQYKNEFLKYYNIEQWNAVQKHGTIHYTGAKPWNNFTVKFDKWWLYYEKLPKELKKLGRPSKKMYILYRVYRTLIGSLFINFSQIIYRKLK</sequence>
<organism evidence="5 6">
    <name type="scientific">Elizabethkingia anophelis R26</name>
    <dbReference type="NCBI Taxonomy" id="1246994"/>
    <lineage>
        <taxon>Bacteria</taxon>
        <taxon>Pseudomonadati</taxon>
        <taxon>Bacteroidota</taxon>
        <taxon>Flavobacteriia</taxon>
        <taxon>Flavobacteriales</taxon>
        <taxon>Weeksellaceae</taxon>
        <taxon>Elizabethkingia</taxon>
    </lineage>
</organism>
<feature type="transmembrane region" description="Helical" evidence="4">
    <location>
        <begin position="6"/>
        <end position="30"/>
    </location>
</feature>
<keyword evidence="4" id="KW-1133">Transmembrane helix</keyword>
<dbReference type="SUPFAM" id="SSF53448">
    <property type="entry name" value="Nucleotide-diphospho-sugar transferases"/>
    <property type="match status" value="1"/>
</dbReference>
<keyword evidence="4" id="KW-0472">Membrane</keyword>
<evidence type="ECO:0000256" key="3">
    <source>
        <dbReference type="ARBA" id="ARBA00022723"/>
    </source>
</evidence>
<protein>
    <submittedName>
        <fullName evidence="5">Glycosyltransferase family 8 protein</fullName>
    </submittedName>
</protein>
<dbReference type="Pfam" id="PF01501">
    <property type="entry name" value="Glyco_transf_8"/>
    <property type="match status" value="1"/>
</dbReference>
<feature type="transmembrane region" description="Helical" evidence="4">
    <location>
        <begin position="285"/>
        <end position="306"/>
    </location>
</feature>
<gene>
    <name evidence="5" type="ORF">BAZ09_007935</name>
</gene>
<keyword evidence="4" id="KW-0812">Transmembrane</keyword>
<name>A0ABM6MSM0_9FLAO</name>
<dbReference type="InterPro" id="IPR029044">
    <property type="entry name" value="Nucleotide-diphossugar_trans"/>
</dbReference>
<keyword evidence="2" id="KW-0808">Transferase</keyword>
<keyword evidence="1" id="KW-0328">Glycosyltransferase</keyword>
<evidence type="ECO:0000256" key="1">
    <source>
        <dbReference type="ARBA" id="ARBA00022676"/>
    </source>
</evidence>
<dbReference type="RefSeq" id="WP_009088140.1">
    <property type="nucleotide sequence ID" value="NZ_ANIW01000043.1"/>
</dbReference>
<evidence type="ECO:0000313" key="5">
    <source>
        <dbReference type="EMBL" id="ATC36151.1"/>
    </source>
</evidence>
<accession>A0ABM6MSM0</accession>
<dbReference type="InterPro" id="IPR002495">
    <property type="entry name" value="Glyco_trans_8"/>
</dbReference>
<evidence type="ECO:0000256" key="2">
    <source>
        <dbReference type="ARBA" id="ARBA00022679"/>
    </source>
</evidence>
<keyword evidence="6" id="KW-1185">Reference proteome</keyword>
<dbReference type="Proteomes" id="UP000190057">
    <property type="component" value="Chromosome"/>
</dbReference>
<dbReference type="CDD" id="cd04194">
    <property type="entry name" value="GT8_A4GalT_like"/>
    <property type="match status" value="1"/>
</dbReference>
<proteinExistence type="predicted"/>
<dbReference type="GeneID" id="56684396"/>
<dbReference type="InterPro" id="IPR050748">
    <property type="entry name" value="Glycosyltrans_8_dom-fam"/>
</dbReference>
<dbReference type="PANTHER" id="PTHR13778">
    <property type="entry name" value="GLYCOSYLTRANSFERASE 8 DOMAIN-CONTAINING PROTEIN"/>
    <property type="match status" value="1"/>
</dbReference>
<dbReference type="Gene3D" id="3.90.550.10">
    <property type="entry name" value="Spore Coat Polysaccharide Biosynthesis Protein SpsA, Chain A"/>
    <property type="match status" value="1"/>
</dbReference>
<dbReference type="EMBL" id="CP023401">
    <property type="protein sequence ID" value="ATC36151.1"/>
    <property type="molecule type" value="Genomic_DNA"/>
</dbReference>